<reference evidence="2" key="1">
    <citation type="submission" date="2015-02" db="EMBL/GenBank/DDBJ databases">
        <title>Draft Genome of Frankia sp. CpI1-S.</title>
        <authorList>
            <person name="Oshone R.T."/>
            <person name="Ngom M."/>
            <person name="Ghodhbane-Gtari F."/>
            <person name="Gtari M."/>
            <person name="Morris K."/>
            <person name="Thomas K."/>
            <person name="Sen A."/>
            <person name="Tisa L.S."/>
        </authorList>
    </citation>
    <scope>NUCLEOTIDE SEQUENCE [LARGE SCALE GENOMIC DNA]</scope>
    <source>
        <strain evidence="2">CpI1-S</strain>
    </source>
</reference>
<accession>A0A0D8B5U2</accession>
<organism evidence="1 2">
    <name type="scientific">Frankia torreyi</name>
    <dbReference type="NCBI Taxonomy" id="1856"/>
    <lineage>
        <taxon>Bacteria</taxon>
        <taxon>Bacillati</taxon>
        <taxon>Actinomycetota</taxon>
        <taxon>Actinomycetes</taxon>
        <taxon>Frankiales</taxon>
        <taxon>Frankiaceae</taxon>
        <taxon>Frankia</taxon>
    </lineage>
</organism>
<dbReference type="Gene3D" id="1.25.40.10">
    <property type="entry name" value="Tetratricopeptide repeat domain"/>
    <property type="match status" value="1"/>
</dbReference>
<keyword evidence="2" id="KW-1185">Reference proteome</keyword>
<sequence length="170" mass="18575">MGMGRIAGYTVADYLLQHATHTRRGERPPASLWTALRDHPTHPDDLARLANTALNYQVYTLAVPLLRQQADAGDRVTASRLADLLFEAGDRDGLRQRADAGDGDAARRLADLLAEAGDRPGAIDVLRQRADAGDEYATRQLADLLAETGDKRLRRYGSDVDGRIADGPTW</sequence>
<comment type="caution">
    <text evidence="1">The sequence shown here is derived from an EMBL/GenBank/DDBJ whole genome shotgun (WGS) entry which is preliminary data.</text>
</comment>
<proteinExistence type="predicted"/>
<dbReference type="AlphaFoldDB" id="A0A0D8B5U2"/>
<dbReference type="RefSeq" id="WP_206778497.1">
    <property type="nucleotide sequence ID" value="NZ_JYFN01000104.1"/>
</dbReference>
<protein>
    <submittedName>
        <fullName evidence="1">Uncharacterized protein</fullName>
    </submittedName>
</protein>
<reference evidence="1 2" key="2">
    <citation type="journal article" date="2016" name="Genome Announc.">
        <title>Permanent Draft Genome Sequences for Two Variants of Frankia sp. Strain CpI1, the First Frankia Strain Isolated from Root Nodules of Comptonia peregrina.</title>
        <authorList>
            <person name="Oshone R."/>
            <person name="Hurst S.G.IV."/>
            <person name="Abebe-Akele F."/>
            <person name="Simpson S."/>
            <person name="Morris K."/>
            <person name="Thomas W.K."/>
            <person name="Tisa L.S."/>
        </authorList>
    </citation>
    <scope>NUCLEOTIDE SEQUENCE [LARGE SCALE GENOMIC DNA]</scope>
    <source>
        <strain evidence="2">CpI1-S</strain>
    </source>
</reference>
<dbReference type="InterPro" id="IPR011990">
    <property type="entry name" value="TPR-like_helical_dom_sf"/>
</dbReference>
<dbReference type="Proteomes" id="UP000032545">
    <property type="component" value="Unassembled WGS sequence"/>
</dbReference>
<evidence type="ECO:0000313" key="1">
    <source>
        <dbReference type="EMBL" id="KJE19475.1"/>
    </source>
</evidence>
<gene>
    <name evidence="1" type="ORF">FF36_06247</name>
</gene>
<dbReference type="PATRIC" id="fig|1502723.3.peg.775"/>
<dbReference type="EMBL" id="JYFN01000104">
    <property type="protein sequence ID" value="KJE19475.1"/>
    <property type="molecule type" value="Genomic_DNA"/>
</dbReference>
<evidence type="ECO:0000313" key="2">
    <source>
        <dbReference type="Proteomes" id="UP000032545"/>
    </source>
</evidence>
<name>A0A0D8B5U2_9ACTN</name>